<dbReference type="GO" id="GO:0016020">
    <property type="term" value="C:membrane"/>
    <property type="evidence" value="ECO:0007669"/>
    <property type="project" value="UniProtKB-SubCell"/>
</dbReference>
<keyword evidence="10" id="KW-1185">Reference proteome</keyword>
<feature type="transmembrane region" description="Helical" evidence="7">
    <location>
        <begin position="325"/>
        <end position="343"/>
    </location>
</feature>
<dbReference type="InterPro" id="IPR003918">
    <property type="entry name" value="NADH_UbQ_OxRdtase"/>
</dbReference>
<dbReference type="GO" id="GO:0015990">
    <property type="term" value="P:electron transport coupled proton transport"/>
    <property type="evidence" value="ECO:0007669"/>
    <property type="project" value="TreeGrafter"/>
</dbReference>
<feature type="transmembrane region" description="Helical" evidence="7">
    <location>
        <begin position="200"/>
        <end position="220"/>
    </location>
</feature>
<feature type="transmembrane region" description="Helical" evidence="7">
    <location>
        <begin position="397"/>
        <end position="417"/>
    </location>
</feature>
<feature type="transmembrane region" description="Helical" evidence="7">
    <location>
        <begin position="158"/>
        <end position="180"/>
    </location>
</feature>
<dbReference type="GO" id="GO:0008137">
    <property type="term" value="F:NADH dehydrogenase (ubiquinone) activity"/>
    <property type="evidence" value="ECO:0007669"/>
    <property type="project" value="InterPro"/>
</dbReference>
<dbReference type="Pfam" id="PF00361">
    <property type="entry name" value="Proton_antipo_M"/>
    <property type="match status" value="1"/>
</dbReference>
<feature type="transmembrane region" description="Helical" evidence="7">
    <location>
        <begin position="264"/>
        <end position="283"/>
    </location>
</feature>
<feature type="transmembrane region" description="Helical" evidence="7">
    <location>
        <begin position="438"/>
        <end position="457"/>
    </location>
</feature>
<evidence type="ECO:0000256" key="2">
    <source>
        <dbReference type="ARBA" id="ARBA00009025"/>
    </source>
</evidence>
<proteinExistence type="inferred from homology"/>
<dbReference type="InterPro" id="IPR010227">
    <property type="entry name" value="NADH_Q_OxRdtase_chainM/4"/>
</dbReference>
<dbReference type="AlphaFoldDB" id="A0A2M9R636"/>
<dbReference type="PANTHER" id="PTHR43507:SF1">
    <property type="entry name" value="NADH-UBIQUINONE OXIDOREDUCTASE CHAIN 4"/>
    <property type="match status" value="1"/>
</dbReference>
<dbReference type="PRINTS" id="PR01437">
    <property type="entry name" value="NUOXDRDTASE4"/>
</dbReference>
<feature type="domain" description="NADH:quinone oxidoreductase/Mrp antiporter transmembrane" evidence="8">
    <location>
        <begin position="122"/>
        <end position="405"/>
    </location>
</feature>
<reference evidence="9 10" key="1">
    <citation type="submission" date="2017-06" db="EMBL/GenBank/DDBJ databases">
        <title>Description of Avrilella dinanensis gen. nov. sp. nov.</title>
        <authorList>
            <person name="Leyer C."/>
            <person name="Sassi M."/>
            <person name="Minet J."/>
            <person name="Kayal S."/>
            <person name="Cattoir V."/>
        </authorList>
    </citation>
    <scope>NUCLEOTIDE SEQUENCE [LARGE SCALE GENOMIC DNA]</scope>
    <source>
        <strain evidence="9 10">UR159</strain>
    </source>
</reference>
<dbReference type="PANTHER" id="PTHR43507">
    <property type="entry name" value="NADH-UBIQUINONE OXIDOREDUCTASE CHAIN 4"/>
    <property type="match status" value="1"/>
</dbReference>
<organism evidence="9 10">
    <name type="scientific">Avrilella dinanensis</name>
    <dbReference type="NCBI Taxonomy" id="2008672"/>
    <lineage>
        <taxon>Bacteria</taxon>
        <taxon>Pseudomonadati</taxon>
        <taxon>Bacteroidota</taxon>
        <taxon>Flavobacteriia</taxon>
        <taxon>Flavobacteriales</taxon>
        <taxon>Flavobacteriaceae</taxon>
        <taxon>Avrilella</taxon>
    </lineage>
</organism>
<dbReference type="GO" id="GO:0048039">
    <property type="term" value="F:ubiquinone binding"/>
    <property type="evidence" value="ECO:0007669"/>
    <property type="project" value="TreeGrafter"/>
</dbReference>
<comment type="caution">
    <text evidence="9">The sequence shown here is derived from an EMBL/GenBank/DDBJ whole genome shotgun (WGS) entry which is preliminary data.</text>
</comment>
<evidence type="ECO:0000256" key="3">
    <source>
        <dbReference type="ARBA" id="ARBA00022692"/>
    </source>
</evidence>
<keyword evidence="3 6" id="KW-0812">Transmembrane</keyword>
<sequence length="469" mass="52296">MNVNFILITLLLGAIITYLSGNKQARNVATVFGFLSFAMTIYASVLFLNGTDVSFASKWMSKPNVSYALHADGLSLLMLLLNTFLTPVIILTSIGSNHKNARLLYALVLFMAFAMGGTFLASDGLAYYIFWELALLPIFAIGLLWGNDSWENRKKAMYKFFIYTFAGSLFMLVGIIYLYTKANSFLLADFLQINLTSKEQTYIFFAFFVAYAVKIPIFPFHTWQANAYEKSPAIGSMLLSGIMLKMGLYSVLRWQIPLTENISSTLQNTVIVLSLIGVIYASFIALKSTHIKRILAYSSMAHVGLIAAAAYTYNTNSFQGVAVQMIAHGIVIVALFFLAEILYQRYGTYDIKEMGGIRSQAVRFSSYFLIFVFASVGLPGTFSFIGEFTLLLSLSEYKIIYAIVGGTTIIFGAYYMLKMFQTAMLGPQNSKTFKDVSGYEHLILLLLALIVLFFGLYPKPITDLLFATL</sequence>
<dbReference type="GO" id="GO:0042773">
    <property type="term" value="P:ATP synthesis coupled electron transport"/>
    <property type="evidence" value="ECO:0007669"/>
    <property type="project" value="InterPro"/>
</dbReference>
<feature type="transmembrane region" description="Helical" evidence="7">
    <location>
        <begin position="295"/>
        <end position="313"/>
    </location>
</feature>
<gene>
    <name evidence="9" type="ORF">CDL10_07130</name>
</gene>
<feature type="transmembrane region" description="Helical" evidence="7">
    <location>
        <begin position="103"/>
        <end position="122"/>
    </location>
</feature>
<comment type="similarity">
    <text evidence="2">Belongs to the complex I subunit 4 family.</text>
</comment>
<evidence type="ECO:0000259" key="8">
    <source>
        <dbReference type="Pfam" id="PF00361"/>
    </source>
</evidence>
<feature type="transmembrane region" description="Helical" evidence="7">
    <location>
        <begin position="364"/>
        <end position="385"/>
    </location>
</feature>
<dbReference type="RefSeq" id="WP_100677892.1">
    <property type="nucleotide sequence ID" value="NZ_NIPO01000001.1"/>
</dbReference>
<name>A0A2M9R636_9FLAO</name>
<dbReference type="EMBL" id="NIPO01000001">
    <property type="protein sequence ID" value="PJR04332.1"/>
    <property type="molecule type" value="Genomic_DNA"/>
</dbReference>
<feature type="transmembrane region" description="Helical" evidence="7">
    <location>
        <begin position="28"/>
        <end position="48"/>
    </location>
</feature>
<dbReference type="GO" id="GO:0012505">
    <property type="term" value="C:endomembrane system"/>
    <property type="evidence" value="ECO:0007669"/>
    <property type="project" value="UniProtKB-SubCell"/>
</dbReference>
<dbReference type="Proteomes" id="UP000231960">
    <property type="component" value="Unassembled WGS sequence"/>
</dbReference>
<keyword evidence="4 7" id="KW-1133">Transmembrane helix</keyword>
<feature type="transmembrane region" description="Helical" evidence="7">
    <location>
        <begin position="68"/>
        <end position="91"/>
    </location>
</feature>
<evidence type="ECO:0000256" key="1">
    <source>
        <dbReference type="ARBA" id="ARBA00004127"/>
    </source>
</evidence>
<dbReference type="GO" id="GO:0003954">
    <property type="term" value="F:NADH dehydrogenase activity"/>
    <property type="evidence" value="ECO:0007669"/>
    <property type="project" value="TreeGrafter"/>
</dbReference>
<evidence type="ECO:0000313" key="9">
    <source>
        <dbReference type="EMBL" id="PJR04332.1"/>
    </source>
</evidence>
<evidence type="ECO:0000313" key="10">
    <source>
        <dbReference type="Proteomes" id="UP000231960"/>
    </source>
</evidence>
<protein>
    <submittedName>
        <fullName evidence="9">NADH-quinone oxidoreductase subunit M</fullName>
    </submittedName>
</protein>
<evidence type="ECO:0000256" key="5">
    <source>
        <dbReference type="ARBA" id="ARBA00023136"/>
    </source>
</evidence>
<evidence type="ECO:0000256" key="6">
    <source>
        <dbReference type="RuleBase" id="RU000320"/>
    </source>
</evidence>
<feature type="transmembrane region" description="Helical" evidence="7">
    <location>
        <begin position="232"/>
        <end position="252"/>
    </location>
</feature>
<accession>A0A2M9R636</accession>
<feature type="transmembrane region" description="Helical" evidence="7">
    <location>
        <begin position="128"/>
        <end position="146"/>
    </location>
</feature>
<evidence type="ECO:0000256" key="7">
    <source>
        <dbReference type="SAM" id="Phobius"/>
    </source>
</evidence>
<evidence type="ECO:0000256" key="4">
    <source>
        <dbReference type="ARBA" id="ARBA00022989"/>
    </source>
</evidence>
<dbReference type="NCBIfam" id="TIGR01972">
    <property type="entry name" value="NDH_I_M"/>
    <property type="match status" value="1"/>
</dbReference>
<dbReference type="InterPro" id="IPR001750">
    <property type="entry name" value="ND/Mrp_TM"/>
</dbReference>
<comment type="subcellular location">
    <subcellularLocation>
        <location evidence="1">Endomembrane system</location>
        <topology evidence="1">Multi-pass membrane protein</topology>
    </subcellularLocation>
    <subcellularLocation>
        <location evidence="6">Membrane</location>
        <topology evidence="6">Multi-pass membrane protein</topology>
    </subcellularLocation>
</comment>
<feature type="transmembrane region" description="Helical" evidence="7">
    <location>
        <begin position="6"/>
        <end position="21"/>
    </location>
</feature>
<dbReference type="OrthoDB" id="9811718at2"/>
<keyword evidence="5 7" id="KW-0472">Membrane</keyword>